<evidence type="ECO:0000313" key="3">
    <source>
        <dbReference type="Proteomes" id="UP001487740"/>
    </source>
</evidence>
<protein>
    <submittedName>
        <fullName evidence="2">Uncharacterized protein</fullName>
    </submittedName>
</protein>
<evidence type="ECO:0000256" key="1">
    <source>
        <dbReference type="SAM" id="MobiDB-lite"/>
    </source>
</evidence>
<sequence>MDQGRVHPMDHSNALNSTRCLEHPGDQGDPVVPVFPADRQVPLNHWDQENPFHQVDQPRLFYQVNHQAIQANLQSPFHQAQEDQVNHLYLAYPFPQGYLQDLFRLFAQVGQGNQEHLYRLLVHVEGMHST</sequence>
<dbReference type="EMBL" id="JARAKH010000028">
    <property type="protein sequence ID" value="KAK8388972.1"/>
    <property type="molecule type" value="Genomic_DNA"/>
</dbReference>
<keyword evidence="3" id="KW-1185">Reference proteome</keyword>
<organism evidence="2 3">
    <name type="scientific">Scylla paramamosain</name>
    <name type="common">Mud crab</name>
    <dbReference type="NCBI Taxonomy" id="85552"/>
    <lineage>
        <taxon>Eukaryota</taxon>
        <taxon>Metazoa</taxon>
        <taxon>Ecdysozoa</taxon>
        <taxon>Arthropoda</taxon>
        <taxon>Crustacea</taxon>
        <taxon>Multicrustacea</taxon>
        <taxon>Malacostraca</taxon>
        <taxon>Eumalacostraca</taxon>
        <taxon>Eucarida</taxon>
        <taxon>Decapoda</taxon>
        <taxon>Pleocyemata</taxon>
        <taxon>Brachyura</taxon>
        <taxon>Eubrachyura</taxon>
        <taxon>Portunoidea</taxon>
        <taxon>Portunidae</taxon>
        <taxon>Portuninae</taxon>
        <taxon>Scylla</taxon>
    </lineage>
</organism>
<evidence type="ECO:0000313" key="2">
    <source>
        <dbReference type="EMBL" id="KAK8388972.1"/>
    </source>
</evidence>
<accession>A0AAW0TQT5</accession>
<name>A0AAW0TQT5_SCYPA</name>
<proteinExistence type="predicted"/>
<feature type="compositionally biased region" description="Basic and acidic residues" evidence="1">
    <location>
        <begin position="1"/>
        <end position="10"/>
    </location>
</feature>
<comment type="caution">
    <text evidence="2">The sequence shown here is derived from an EMBL/GenBank/DDBJ whole genome shotgun (WGS) entry which is preliminary data.</text>
</comment>
<gene>
    <name evidence="2" type="ORF">O3P69_020736</name>
</gene>
<reference evidence="2 3" key="1">
    <citation type="submission" date="2023-03" db="EMBL/GenBank/DDBJ databases">
        <title>High-quality genome of Scylla paramamosain provides insights in environmental adaptation.</title>
        <authorList>
            <person name="Zhang L."/>
        </authorList>
    </citation>
    <scope>NUCLEOTIDE SEQUENCE [LARGE SCALE GENOMIC DNA]</scope>
    <source>
        <strain evidence="2">LZ_2023a</strain>
        <tissue evidence="2">Muscle</tissue>
    </source>
</reference>
<dbReference type="AlphaFoldDB" id="A0AAW0TQT5"/>
<dbReference type="Proteomes" id="UP001487740">
    <property type="component" value="Unassembled WGS sequence"/>
</dbReference>
<feature type="region of interest" description="Disordered" evidence="1">
    <location>
        <begin position="1"/>
        <end position="28"/>
    </location>
</feature>